<sequence>MEFRSKLIEIGYIDALGNSFDLKGTELESCFSFKEYKTVADSMEFDAAEELNSNDTNMDVVDSSLNKSVKRKRGCYKYYSQAQKQRFWNMIIEEGNSTYRSGLLNDINLQTAYTWKRNWDQQVVEEINGIY</sequence>
<accession>G3AVX1</accession>
<dbReference type="RefSeq" id="XP_007377782.1">
    <property type="nucleotide sequence ID" value="XM_007377720.1"/>
</dbReference>
<protein>
    <submittedName>
        <fullName evidence="1">Uncharacterized protein</fullName>
    </submittedName>
</protein>
<dbReference type="GeneID" id="18871728"/>
<dbReference type="KEGG" id="spaa:SPAPADRAFT_52860"/>
<dbReference type="InParanoid" id="G3AVX1"/>
<dbReference type="OrthoDB" id="4024075at2759"/>
<reference evidence="1 2" key="1">
    <citation type="journal article" date="2011" name="Proc. Natl. Acad. Sci. U.S.A.">
        <title>Comparative genomics of xylose-fermenting fungi for enhanced biofuel production.</title>
        <authorList>
            <person name="Wohlbach D.J."/>
            <person name="Kuo A."/>
            <person name="Sato T.K."/>
            <person name="Potts K.M."/>
            <person name="Salamov A.A."/>
            <person name="LaButti K.M."/>
            <person name="Sun H."/>
            <person name="Clum A."/>
            <person name="Pangilinan J.L."/>
            <person name="Lindquist E.A."/>
            <person name="Lucas S."/>
            <person name="Lapidus A."/>
            <person name="Jin M."/>
            <person name="Gunawan C."/>
            <person name="Balan V."/>
            <person name="Dale B.E."/>
            <person name="Jeffries T.W."/>
            <person name="Zinkel R."/>
            <person name="Barry K.W."/>
            <person name="Grigoriev I.V."/>
            <person name="Gasch A.P."/>
        </authorList>
    </citation>
    <scope>NUCLEOTIDE SEQUENCE [LARGE SCALE GENOMIC DNA]</scope>
    <source>
        <strain evidence="2">NRRL Y-27907 / 11-Y1</strain>
    </source>
</reference>
<name>G3AVX1_SPAPN</name>
<keyword evidence="2" id="KW-1185">Reference proteome</keyword>
<dbReference type="HOGENOM" id="CLU_1928913_0_0_1"/>
<dbReference type="Proteomes" id="UP000000709">
    <property type="component" value="Unassembled WGS sequence"/>
</dbReference>
<dbReference type="OMA" id="NHYSESQ"/>
<dbReference type="AlphaFoldDB" id="G3AVX1"/>
<evidence type="ECO:0000313" key="2">
    <source>
        <dbReference type="Proteomes" id="UP000000709"/>
    </source>
</evidence>
<organism evidence="2">
    <name type="scientific">Spathaspora passalidarum (strain NRRL Y-27907 / 11-Y1)</name>
    <dbReference type="NCBI Taxonomy" id="619300"/>
    <lineage>
        <taxon>Eukaryota</taxon>
        <taxon>Fungi</taxon>
        <taxon>Dikarya</taxon>
        <taxon>Ascomycota</taxon>
        <taxon>Saccharomycotina</taxon>
        <taxon>Pichiomycetes</taxon>
        <taxon>Debaryomycetaceae</taxon>
        <taxon>Spathaspora</taxon>
    </lineage>
</organism>
<dbReference type="EMBL" id="GL996506">
    <property type="protein sequence ID" value="EGW30016.1"/>
    <property type="molecule type" value="Genomic_DNA"/>
</dbReference>
<evidence type="ECO:0000313" key="1">
    <source>
        <dbReference type="EMBL" id="EGW30016.1"/>
    </source>
</evidence>
<gene>
    <name evidence="1" type="ORF">SPAPADRAFT_52860</name>
</gene>
<dbReference type="STRING" id="619300.G3AVX1"/>
<dbReference type="eggNOG" id="ENOG502S8Y2">
    <property type="taxonomic scope" value="Eukaryota"/>
</dbReference>
<proteinExistence type="predicted"/>